<dbReference type="InterPro" id="IPR007829">
    <property type="entry name" value="TM2"/>
</dbReference>
<keyword evidence="4 6" id="KW-0472">Membrane</keyword>
<reference evidence="8 9" key="1">
    <citation type="submission" date="2018-06" db="EMBL/GenBank/DDBJ databases">
        <authorList>
            <consortium name="Pathogen Informatics"/>
            <person name="Doyle S."/>
        </authorList>
    </citation>
    <scope>NUCLEOTIDE SEQUENCE [LARGE SCALE GENOMIC DNA]</scope>
    <source>
        <strain evidence="8 9">NCTC11862</strain>
    </source>
</reference>
<evidence type="ECO:0000256" key="3">
    <source>
        <dbReference type="ARBA" id="ARBA00022989"/>
    </source>
</evidence>
<proteinExistence type="predicted"/>
<evidence type="ECO:0000256" key="6">
    <source>
        <dbReference type="SAM" id="Phobius"/>
    </source>
</evidence>
<organism evidence="8 9">
    <name type="scientific">Corynebacterium pilosum</name>
    <dbReference type="NCBI Taxonomy" id="35756"/>
    <lineage>
        <taxon>Bacteria</taxon>
        <taxon>Bacillati</taxon>
        <taxon>Actinomycetota</taxon>
        <taxon>Actinomycetes</taxon>
        <taxon>Mycobacteriales</taxon>
        <taxon>Corynebacteriaceae</taxon>
        <taxon>Corynebacterium</taxon>
    </lineage>
</organism>
<evidence type="ECO:0000259" key="7">
    <source>
        <dbReference type="Pfam" id="PF05154"/>
    </source>
</evidence>
<accession>A0A376CKN3</accession>
<dbReference type="Proteomes" id="UP000254467">
    <property type="component" value="Unassembled WGS sequence"/>
</dbReference>
<comment type="subcellular location">
    <subcellularLocation>
        <location evidence="1">Membrane</location>
        <topology evidence="1">Multi-pass membrane protein</topology>
    </subcellularLocation>
</comment>
<dbReference type="AlphaFoldDB" id="A0A376CKN3"/>
<keyword evidence="3 6" id="KW-1133">Transmembrane helix</keyword>
<keyword evidence="2 6" id="KW-0812">Transmembrane</keyword>
<dbReference type="RefSeq" id="WP_018582381.1">
    <property type="nucleotide sequence ID" value="NZ_LDYD01000003.1"/>
</dbReference>
<evidence type="ECO:0000256" key="2">
    <source>
        <dbReference type="ARBA" id="ARBA00022692"/>
    </source>
</evidence>
<evidence type="ECO:0000313" key="8">
    <source>
        <dbReference type="EMBL" id="STC69061.1"/>
    </source>
</evidence>
<dbReference type="Pfam" id="PF05154">
    <property type="entry name" value="TM2"/>
    <property type="match status" value="1"/>
</dbReference>
<feature type="compositionally biased region" description="Low complexity" evidence="5">
    <location>
        <begin position="7"/>
        <end position="33"/>
    </location>
</feature>
<evidence type="ECO:0000256" key="5">
    <source>
        <dbReference type="SAM" id="MobiDB-lite"/>
    </source>
</evidence>
<evidence type="ECO:0000256" key="4">
    <source>
        <dbReference type="ARBA" id="ARBA00023136"/>
    </source>
</evidence>
<gene>
    <name evidence="8" type="ORF">NCTC11862_00838</name>
</gene>
<dbReference type="EMBL" id="UFXQ01000001">
    <property type="protein sequence ID" value="STC69061.1"/>
    <property type="molecule type" value="Genomic_DNA"/>
</dbReference>
<protein>
    <submittedName>
        <fullName evidence="8">TM2 domain</fullName>
    </submittedName>
</protein>
<keyword evidence="9" id="KW-1185">Reference proteome</keyword>
<feature type="region of interest" description="Disordered" evidence="5">
    <location>
        <begin position="1"/>
        <end position="33"/>
    </location>
</feature>
<feature type="transmembrane region" description="Helical" evidence="6">
    <location>
        <begin position="74"/>
        <end position="95"/>
    </location>
</feature>
<feature type="domain" description="TM2" evidence="7">
    <location>
        <begin position="70"/>
        <end position="119"/>
    </location>
</feature>
<evidence type="ECO:0000313" key="9">
    <source>
        <dbReference type="Proteomes" id="UP000254467"/>
    </source>
</evidence>
<dbReference type="GO" id="GO:0016020">
    <property type="term" value="C:membrane"/>
    <property type="evidence" value="ECO:0007669"/>
    <property type="project" value="UniProtKB-SubCell"/>
</dbReference>
<evidence type="ECO:0000256" key="1">
    <source>
        <dbReference type="ARBA" id="ARBA00004141"/>
    </source>
</evidence>
<sequence>MTTPQGPNNDYNYNPFSNPNPQQNSSNQWQANQPQYQNFAAPQQYSNMPAPQHQGQAYGAYDHNGMPAAPKSKVVAALLAFFFGTLGIHNFYLGYTNRGIAQLVLNLVSFVTLLLLVGAFLYIILGIWVIVDFISILVASGQFRTDARGVPLD</sequence>
<feature type="transmembrane region" description="Helical" evidence="6">
    <location>
        <begin position="107"/>
        <end position="138"/>
    </location>
</feature>
<name>A0A376CKN3_9CORY</name>